<organism evidence="7 8">
    <name type="scientific">Metarhizium album (strain ARSEF 1941)</name>
    <dbReference type="NCBI Taxonomy" id="1081103"/>
    <lineage>
        <taxon>Eukaryota</taxon>
        <taxon>Fungi</taxon>
        <taxon>Dikarya</taxon>
        <taxon>Ascomycota</taxon>
        <taxon>Pezizomycotina</taxon>
        <taxon>Sordariomycetes</taxon>
        <taxon>Hypocreomycetidae</taxon>
        <taxon>Hypocreales</taxon>
        <taxon>Clavicipitaceae</taxon>
        <taxon>Metarhizium</taxon>
    </lineage>
</organism>
<sequence length="1028" mass="117246">MSESQQGWLYYLSRLPFLSFFFSRVDNGSIGGTANDAAHSDSSSIVQSTDILSANLFFGGKVIVANRPRDSRRPWLPRFPKLKRHYPRVEQNLTESSLQSDTNRPPAHRKPRFFLRQKFLADTVYPRLDPSDHQQEDICFALASLHRQRVPREPRPAPQELRLPKNSDTVFVEINGIRSNKRRAQYSEVDLVAATQISTQSDSPSSIAIIREGILPESEFEYQEKVEAYMSHTKPLPEIISGMMTNIFSSFSDLTGRFSRILYNQAYEVSESRFYIEIQDPRSIDVAKKRVKLTSHVFDFEWLDRDGLRLLLSRYSHFRHCFDEAGSILYTQPSRAEMNELLKPLLPAMTNSANDLRALSLGHDGTDLLSFWFYLCRSMITFLNSVYEIGRFIKIRDKYPRVPTVWPDTPTPENLETASRIQKFLSDPSLFVVLKTILKLNHKLENYPMPTDMIDRVVLDMAAFQHNIVLPSYVHSDHFHGRLLECFPPPQRLDPGYVYPILPGAFPNMNDESQDLDVVTKPEDSPLPPRVESPRPPIAKKGLTKTDRLRAEFLEANISRLTPEEFQTIYCGPSDQHREIEKTYITDFVAKEPLATAQIGAVKSILKNRKAPRRLTMTRAPKIVRFTEDTITPRQRTHLGLDVRRLLPDSDRANDPSFISGVKLRQPGPSTDNLDIHELEYLRAQHTNRHVNSIFHGAKRSKPQLPANDDGIDPSLAIERMLSAPSAELFAISDDAIAGIAIKKKQAAQKAAEDARKHAEERARRELEEKLAETGGLRVPKQPLVSPLSDHWLERTQGTLHKSPKTTLAKTADGINLRRHDFATVVKATEWLNDEIVNGCLNWLDQCINSASGIKDIKKNTRKCLAMSSFFFKYLRENGFNKSEKTLRRHGVEKKNFLQVDTILLPVCERSHWTLLVIRPSKRTVAHMDSLNPGGSSPTYINLVLKWLQYILEETFVEDEWKVAQHEAPRQTNGYDCGVHTVTNGMCIALGLNPIDSYATRDMPQQRLRLAGMLLNGGFKGDFDLRVY</sequence>
<evidence type="ECO:0000256" key="4">
    <source>
        <dbReference type="ARBA" id="ARBA00022807"/>
    </source>
</evidence>
<comment type="caution">
    <text evidence="7">The sequence shown here is derived from an EMBL/GenBank/DDBJ whole genome shotgun (WGS) entry which is preliminary data.</text>
</comment>
<proteinExistence type="inferred from homology"/>
<evidence type="ECO:0000259" key="6">
    <source>
        <dbReference type="PROSITE" id="PS50600"/>
    </source>
</evidence>
<evidence type="ECO:0000256" key="5">
    <source>
        <dbReference type="SAM" id="MobiDB-lite"/>
    </source>
</evidence>
<feature type="compositionally biased region" description="Pro residues" evidence="5">
    <location>
        <begin position="525"/>
        <end position="537"/>
    </location>
</feature>
<keyword evidence="8" id="KW-1185">Reference proteome</keyword>
<dbReference type="SUPFAM" id="SSF54001">
    <property type="entry name" value="Cysteine proteinases"/>
    <property type="match status" value="1"/>
</dbReference>
<accession>A0A0B2WWN7</accession>
<dbReference type="PANTHER" id="PTHR12606">
    <property type="entry name" value="SENTRIN/SUMO-SPECIFIC PROTEASE"/>
    <property type="match status" value="1"/>
</dbReference>
<feature type="region of interest" description="Disordered" evidence="5">
    <location>
        <begin position="90"/>
        <end position="109"/>
    </location>
</feature>
<name>A0A0B2WWN7_METAS</name>
<dbReference type="RefSeq" id="XP_040678898.1">
    <property type="nucleotide sequence ID" value="XM_040823019.1"/>
</dbReference>
<dbReference type="HOGENOM" id="CLU_010114_0_0_1"/>
<protein>
    <submittedName>
        <fullName evidence="7">Sentrin/SUMO-specific protease</fullName>
    </submittedName>
</protein>
<reference evidence="7 8" key="1">
    <citation type="journal article" date="2014" name="Proc. Natl. Acad. Sci. U.S.A.">
        <title>Trajectory and genomic determinants of fungal-pathogen speciation and host adaptation.</title>
        <authorList>
            <person name="Hu X."/>
            <person name="Xiao G."/>
            <person name="Zheng P."/>
            <person name="Shang Y."/>
            <person name="Su Y."/>
            <person name="Zhang X."/>
            <person name="Liu X."/>
            <person name="Zhan S."/>
            <person name="St Leger R.J."/>
            <person name="Wang C."/>
        </authorList>
    </citation>
    <scope>NUCLEOTIDE SEQUENCE [LARGE SCALE GENOMIC DNA]</scope>
    <source>
        <strain evidence="7 8">ARSEF 1941</strain>
    </source>
</reference>
<dbReference type="PANTHER" id="PTHR12606:SF141">
    <property type="entry name" value="GH15225P-RELATED"/>
    <property type="match status" value="1"/>
</dbReference>
<dbReference type="GO" id="GO:0006508">
    <property type="term" value="P:proteolysis"/>
    <property type="evidence" value="ECO:0007669"/>
    <property type="project" value="UniProtKB-KW"/>
</dbReference>
<gene>
    <name evidence="7" type="ORF">MAM_04221</name>
</gene>
<dbReference type="Pfam" id="PF02902">
    <property type="entry name" value="Peptidase_C48"/>
    <property type="match status" value="1"/>
</dbReference>
<dbReference type="GeneID" id="63738676"/>
<dbReference type="GO" id="GO:0016929">
    <property type="term" value="F:deSUMOylase activity"/>
    <property type="evidence" value="ECO:0007669"/>
    <property type="project" value="TreeGrafter"/>
</dbReference>
<dbReference type="STRING" id="1081103.A0A0B2WWN7"/>
<dbReference type="AlphaFoldDB" id="A0A0B2WWN7"/>
<dbReference type="InterPro" id="IPR003653">
    <property type="entry name" value="Peptidase_C48_C"/>
</dbReference>
<keyword evidence="2 7" id="KW-0645">Protease</keyword>
<keyword evidence="3" id="KW-0378">Hydrolase</keyword>
<dbReference type="GO" id="GO:0005634">
    <property type="term" value="C:nucleus"/>
    <property type="evidence" value="ECO:0007669"/>
    <property type="project" value="TreeGrafter"/>
</dbReference>
<feature type="region of interest" description="Disordered" evidence="5">
    <location>
        <begin position="752"/>
        <end position="776"/>
    </location>
</feature>
<evidence type="ECO:0000313" key="8">
    <source>
        <dbReference type="Proteomes" id="UP000030816"/>
    </source>
</evidence>
<dbReference type="GO" id="GO:0016926">
    <property type="term" value="P:protein desumoylation"/>
    <property type="evidence" value="ECO:0007669"/>
    <property type="project" value="TreeGrafter"/>
</dbReference>
<comment type="similarity">
    <text evidence="1">Belongs to the peptidase C48 family.</text>
</comment>
<feature type="compositionally biased region" description="Polar residues" evidence="5">
    <location>
        <begin position="91"/>
        <end position="103"/>
    </location>
</feature>
<feature type="compositionally biased region" description="Basic and acidic residues" evidence="5">
    <location>
        <begin position="752"/>
        <end position="772"/>
    </location>
</feature>
<evidence type="ECO:0000313" key="7">
    <source>
        <dbReference type="EMBL" id="KHN97832.1"/>
    </source>
</evidence>
<feature type="region of interest" description="Disordered" evidence="5">
    <location>
        <begin position="520"/>
        <end position="541"/>
    </location>
</feature>
<keyword evidence="4" id="KW-0788">Thiol protease</keyword>
<dbReference type="OrthoDB" id="1939479at2759"/>
<dbReference type="Gene3D" id="3.40.395.10">
    <property type="entry name" value="Adenoviral Proteinase, Chain A"/>
    <property type="match status" value="1"/>
</dbReference>
<dbReference type="PROSITE" id="PS50600">
    <property type="entry name" value="ULP_PROTEASE"/>
    <property type="match status" value="1"/>
</dbReference>
<feature type="domain" description="Ubiquitin-like protease family profile" evidence="6">
    <location>
        <begin position="815"/>
        <end position="988"/>
    </location>
</feature>
<evidence type="ECO:0000256" key="1">
    <source>
        <dbReference type="ARBA" id="ARBA00005234"/>
    </source>
</evidence>
<evidence type="ECO:0000256" key="2">
    <source>
        <dbReference type="ARBA" id="ARBA00022670"/>
    </source>
</evidence>
<dbReference type="EMBL" id="AZHE01000009">
    <property type="protein sequence ID" value="KHN97832.1"/>
    <property type="molecule type" value="Genomic_DNA"/>
</dbReference>
<evidence type="ECO:0000256" key="3">
    <source>
        <dbReference type="ARBA" id="ARBA00022801"/>
    </source>
</evidence>
<dbReference type="InterPro" id="IPR038765">
    <property type="entry name" value="Papain-like_cys_pep_sf"/>
</dbReference>
<dbReference type="Proteomes" id="UP000030816">
    <property type="component" value="Unassembled WGS sequence"/>
</dbReference>